<evidence type="ECO:0000256" key="1">
    <source>
        <dbReference type="SAM" id="MobiDB-lite"/>
    </source>
</evidence>
<gene>
    <name evidence="3" type="ORF">Plil01_000006800</name>
</gene>
<protein>
    <submittedName>
        <fullName evidence="3">Unnamed protein product</fullName>
    </submittedName>
</protein>
<keyword evidence="2" id="KW-0472">Membrane</keyword>
<comment type="caution">
    <text evidence="3">The sequence shown here is derived from an EMBL/GenBank/DDBJ whole genome shotgun (WGS) entry which is preliminary data.</text>
</comment>
<accession>A0A9W6WM97</accession>
<keyword evidence="2" id="KW-0812">Transmembrane</keyword>
<feature type="transmembrane region" description="Helical" evidence="2">
    <location>
        <begin position="127"/>
        <end position="145"/>
    </location>
</feature>
<reference evidence="3" key="1">
    <citation type="submission" date="2023-04" db="EMBL/GenBank/DDBJ databases">
        <title>Phytophthora lilii NBRC 32176.</title>
        <authorList>
            <person name="Ichikawa N."/>
            <person name="Sato H."/>
            <person name="Tonouchi N."/>
        </authorList>
    </citation>
    <scope>NUCLEOTIDE SEQUENCE</scope>
    <source>
        <strain evidence="3">NBRC 32176</strain>
    </source>
</reference>
<feature type="transmembrane region" description="Helical" evidence="2">
    <location>
        <begin position="95"/>
        <end position="115"/>
    </location>
</feature>
<keyword evidence="4" id="KW-1185">Reference proteome</keyword>
<feature type="transmembrane region" description="Helical" evidence="2">
    <location>
        <begin position="166"/>
        <end position="185"/>
    </location>
</feature>
<name>A0A9W6WM97_9STRA</name>
<sequence length="324" mass="35667">MVDTNPTCGEVSSTNVVAICDSACSCAGNCVCHCLGGQHFLNVFKPHLYLTCAWNTLYRAGIDEASRRSYQRDTIKGSRRVHVKKASYSKRYGQALIRSVSFTIVAIVAAAIVHVCTELDALKTNIALLQFSVASVALKTSMLAITKRTALKHLALKQGGTNPMKIYVLTAVPTVLINTQVRLVMMPCAASGSSIIGFLELGLLEPMMRGAKVWHLRRRMKRLESEQIRWQSRKNSTADSSHHNRIVPVSSSSDRRSVQTSSSRRLTRRATLFNSHQSLLHFHAAESHADMCSEYIATVCSTAIFIFFGITLGCLASTGRFRLG</sequence>
<dbReference type="AlphaFoldDB" id="A0A9W6WM97"/>
<evidence type="ECO:0000313" key="3">
    <source>
        <dbReference type="EMBL" id="GMF09135.1"/>
    </source>
</evidence>
<dbReference type="OrthoDB" id="121716at2759"/>
<dbReference type="Proteomes" id="UP001165083">
    <property type="component" value="Unassembled WGS sequence"/>
</dbReference>
<evidence type="ECO:0000256" key="2">
    <source>
        <dbReference type="SAM" id="Phobius"/>
    </source>
</evidence>
<keyword evidence="2" id="KW-1133">Transmembrane helix</keyword>
<organism evidence="3 4">
    <name type="scientific">Phytophthora lilii</name>
    <dbReference type="NCBI Taxonomy" id="2077276"/>
    <lineage>
        <taxon>Eukaryota</taxon>
        <taxon>Sar</taxon>
        <taxon>Stramenopiles</taxon>
        <taxon>Oomycota</taxon>
        <taxon>Peronosporomycetes</taxon>
        <taxon>Peronosporales</taxon>
        <taxon>Peronosporaceae</taxon>
        <taxon>Phytophthora</taxon>
    </lineage>
</organism>
<feature type="compositionally biased region" description="Low complexity" evidence="1">
    <location>
        <begin position="246"/>
        <end position="264"/>
    </location>
</feature>
<proteinExistence type="predicted"/>
<feature type="compositionally biased region" description="Polar residues" evidence="1">
    <location>
        <begin position="228"/>
        <end position="239"/>
    </location>
</feature>
<dbReference type="EMBL" id="BSXW01000001">
    <property type="protein sequence ID" value="GMF09135.1"/>
    <property type="molecule type" value="Genomic_DNA"/>
</dbReference>
<evidence type="ECO:0000313" key="4">
    <source>
        <dbReference type="Proteomes" id="UP001165083"/>
    </source>
</evidence>
<feature type="transmembrane region" description="Helical" evidence="2">
    <location>
        <begin position="295"/>
        <end position="318"/>
    </location>
</feature>
<feature type="region of interest" description="Disordered" evidence="1">
    <location>
        <begin position="227"/>
        <end position="265"/>
    </location>
</feature>